<feature type="chain" id="PRO_5011632039" description="DUF5018 domain-containing protein" evidence="1">
    <location>
        <begin position="18"/>
        <end position="239"/>
    </location>
</feature>
<sequence>MKIKHLLLLALPAIMLAAACKKTETIEVPTQASNRILSYKITNVPEEPVYGAVNDEKGTITVILPYYYYLTTIQPEIAVSEGATVSPASGVLIDSITKKLTEGANIEYVVTGKDGSKATYKLLLTTQQPDITLDELSPDPANPTVLYHSKPATFEFNFFDITGKNFIPQQELLGIFSTISYVSEQGNVVYTAVNGDNYTTRIGATVPSAEQVPEGLYQIRVTSYTRTATMKNPVKIQSL</sequence>
<proteinExistence type="predicted"/>
<evidence type="ECO:0000313" key="3">
    <source>
        <dbReference type="Proteomes" id="UP000199045"/>
    </source>
</evidence>
<organism evidence="2 3">
    <name type="scientific">Chitinophaga filiformis</name>
    <name type="common">Myxococcus filiformis</name>
    <name type="synonym">Flexibacter filiformis</name>
    <dbReference type="NCBI Taxonomy" id="104663"/>
    <lineage>
        <taxon>Bacteria</taxon>
        <taxon>Pseudomonadati</taxon>
        <taxon>Bacteroidota</taxon>
        <taxon>Chitinophagia</taxon>
        <taxon>Chitinophagales</taxon>
        <taxon>Chitinophagaceae</taxon>
        <taxon>Chitinophaga</taxon>
    </lineage>
</organism>
<protein>
    <recommendedName>
        <fullName evidence="4">DUF5018 domain-containing protein</fullName>
    </recommendedName>
</protein>
<keyword evidence="1" id="KW-0732">Signal</keyword>
<dbReference type="AlphaFoldDB" id="A0A1G7HA93"/>
<evidence type="ECO:0000256" key="1">
    <source>
        <dbReference type="SAM" id="SignalP"/>
    </source>
</evidence>
<gene>
    <name evidence="2" type="ORF">SAMN04488121_101379</name>
</gene>
<evidence type="ECO:0000313" key="2">
    <source>
        <dbReference type="EMBL" id="SDE97296.1"/>
    </source>
</evidence>
<dbReference type="PROSITE" id="PS51257">
    <property type="entry name" value="PROKAR_LIPOPROTEIN"/>
    <property type="match status" value="1"/>
</dbReference>
<dbReference type="EMBL" id="FNBN01000001">
    <property type="protein sequence ID" value="SDE97296.1"/>
    <property type="molecule type" value="Genomic_DNA"/>
</dbReference>
<accession>A0A1G7HA93</accession>
<dbReference type="Proteomes" id="UP000199045">
    <property type="component" value="Unassembled WGS sequence"/>
</dbReference>
<dbReference type="RefSeq" id="WP_089828534.1">
    <property type="nucleotide sequence ID" value="NZ_FNBN01000001.1"/>
</dbReference>
<dbReference type="OrthoDB" id="674886at2"/>
<dbReference type="STRING" id="104663.SAMN04488121_101379"/>
<feature type="signal peptide" evidence="1">
    <location>
        <begin position="1"/>
        <end position="17"/>
    </location>
</feature>
<evidence type="ECO:0008006" key="4">
    <source>
        <dbReference type="Google" id="ProtNLM"/>
    </source>
</evidence>
<dbReference type="Gene3D" id="2.60.40.2340">
    <property type="match status" value="1"/>
</dbReference>
<reference evidence="2 3" key="1">
    <citation type="submission" date="2016-10" db="EMBL/GenBank/DDBJ databases">
        <authorList>
            <person name="de Groot N.N."/>
        </authorList>
    </citation>
    <scope>NUCLEOTIDE SEQUENCE [LARGE SCALE GENOMIC DNA]</scope>
    <source>
        <strain evidence="2 3">DSM 527</strain>
    </source>
</reference>
<name>A0A1G7HA93_CHIFI</name>